<dbReference type="Gene3D" id="3.40.50.300">
    <property type="entry name" value="P-loop containing nucleotide triphosphate hydrolases"/>
    <property type="match status" value="1"/>
</dbReference>
<evidence type="ECO:0000313" key="13">
    <source>
        <dbReference type="Proteomes" id="UP000248395"/>
    </source>
</evidence>
<keyword evidence="6" id="KW-0460">Magnesium</keyword>
<keyword evidence="13" id="KW-1185">Reference proteome</keyword>
<dbReference type="NCBIfam" id="TIGR03598">
    <property type="entry name" value="GTPase_YsxC"/>
    <property type="match status" value="1"/>
</dbReference>
<dbReference type="GO" id="GO:0005829">
    <property type="term" value="C:cytosol"/>
    <property type="evidence" value="ECO:0007669"/>
    <property type="project" value="TreeGrafter"/>
</dbReference>
<dbReference type="InterPro" id="IPR019987">
    <property type="entry name" value="GTP-bd_ribosome_bio_YsxC"/>
</dbReference>
<comment type="function">
    <text evidence="10">Necessary for normal cell division and for the maintenance of normal septation.</text>
</comment>
<evidence type="ECO:0000256" key="4">
    <source>
        <dbReference type="ARBA" id="ARBA00022723"/>
    </source>
</evidence>
<evidence type="ECO:0000256" key="9">
    <source>
        <dbReference type="ARBA" id="ARBA00023306"/>
    </source>
</evidence>
<proteinExistence type="inferred from homology"/>
<dbReference type="InterPro" id="IPR030393">
    <property type="entry name" value="G_ENGB_dom"/>
</dbReference>
<evidence type="ECO:0000256" key="1">
    <source>
        <dbReference type="ARBA" id="ARBA00001946"/>
    </source>
</evidence>
<dbReference type="OrthoDB" id="9804921at2"/>
<evidence type="ECO:0000256" key="6">
    <source>
        <dbReference type="ARBA" id="ARBA00022842"/>
    </source>
</evidence>
<dbReference type="PROSITE" id="PS51706">
    <property type="entry name" value="G_ENGB"/>
    <property type="match status" value="1"/>
</dbReference>
<dbReference type="InterPro" id="IPR006073">
    <property type="entry name" value="GTP-bd"/>
</dbReference>
<dbReference type="AlphaFoldDB" id="A0A318JIV4"/>
<protein>
    <recommendedName>
        <fullName evidence="10">Probable GTP-binding protein EngB</fullName>
    </recommendedName>
</protein>
<comment type="cofactor">
    <cofactor evidence="1">
        <name>Mg(2+)</name>
        <dbReference type="ChEBI" id="CHEBI:18420"/>
    </cofactor>
</comment>
<gene>
    <name evidence="10" type="primary">engB</name>
    <name evidence="12" type="ORF">DFR38_103202</name>
</gene>
<evidence type="ECO:0000313" key="12">
    <source>
        <dbReference type="EMBL" id="PXX50022.1"/>
    </source>
</evidence>
<dbReference type="SUPFAM" id="SSF52540">
    <property type="entry name" value="P-loop containing nucleoside triphosphate hydrolases"/>
    <property type="match status" value="1"/>
</dbReference>
<keyword evidence="5 10" id="KW-0547">Nucleotide-binding</keyword>
<dbReference type="GO" id="GO:0046872">
    <property type="term" value="F:metal ion binding"/>
    <property type="evidence" value="ECO:0007669"/>
    <property type="project" value="UniProtKB-KW"/>
</dbReference>
<keyword evidence="3 10" id="KW-0132">Cell division</keyword>
<dbReference type="PANTHER" id="PTHR11649:SF13">
    <property type="entry name" value="ENGB-TYPE G DOMAIN-CONTAINING PROTEIN"/>
    <property type="match status" value="1"/>
</dbReference>
<evidence type="ECO:0000256" key="3">
    <source>
        <dbReference type="ARBA" id="ARBA00022618"/>
    </source>
</evidence>
<dbReference type="FunFam" id="3.40.50.300:FF:000098">
    <property type="entry name" value="Probable GTP-binding protein EngB"/>
    <property type="match status" value="1"/>
</dbReference>
<evidence type="ECO:0000259" key="11">
    <source>
        <dbReference type="PROSITE" id="PS51706"/>
    </source>
</evidence>
<evidence type="ECO:0000256" key="8">
    <source>
        <dbReference type="ARBA" id="ARBA00023210"/>
    </source>
</evidence>
<dbReference type="Proteomes" id="UP000248395">
    <property type="component" value="Unassembled WGS sequence"/>
</dbReference>
<dbReference type="Pfam" id="PF01926">
    <property type="entry name" value="MMR_HSR1"/>
    <property type="match status" value="1"/>
</dbReference>
<dbReference type="RefSeq" id="WP_059284591.1">
    <property type="nucleotide sequence ID" value="NZ_LNQU01000004.1"/>
</dbReference>
<dbReference type="HAMAP" id="MF_00321">
    <property type="entry name" value="GTPase_EngB"/>
    <property type="match status" value="1"/>
</dbReference>
<dbReference type="EMBL" id="QJKC01000003">
    <property type="protein sequence ID" value="PXX50022.1"/>
    <property type="molecule type" value="Genomic_DNA"/>
</dbReference>
<feature type="domain" description="EngB-type G" evidence="11">
    <location>
        <begin position="22"/>
        <end position="195"/>
    </location>
</feature>
<evidence type="ECO:0000256" key="7">
    <source>
        <dbReference type="ARBA" id="ARBA00023134"/>
    </source>
</evidence>
<comment type="caution">
    <text evidence="12">The sequence shown here is derived from an EMBL/GenBank/DDBJ whole genome shotgun (WGS) entry which is preliminary data.</text>
</comment>
<reference evidence="12 13" key="1">
    <citation type="submission" date="2018-05" db="EMBL/GenBank/DDBJ databases">
        <title>Genomic Encyclopedia of Type Strains, Phase IV (KMG-IV): sequencing the most valuable type-strain genomes for metagenomic binning, comparative biology and taxonomic classification.</title>
        <authorList>
            <person name="Goeker M."/>
        </authorList>
    </citation>
    <scope>NUCLEOTIDE SEQUENCE [LARGE SCALE GENOMIC DNA]</scope>
    <source>
        <strain evidence="12 13">DSM 25134</strain>
    </source>
</reference>
<evidence type="ECO:0000256" key="10">
    <source>
        <dbReference type="HAMAP-Rule" id="MF_00321"/>
    </source>
</evidence>
<keyword evidence="7 10" id="KW-0342">GTP-binding</keyword>
<accession>A0A318JIV4</accession>
<comment type="similarity">
    <text evidence="2 10">Belongs to the TRAFAC class TrmE-Era-EngA-EngB-Septin-like GTPase superfamily. EngB GTPase family.</text>
</comment>
<keyword evidence="8 10" id="KW-0717">Septation</keyword>
<evidence type="ECO:0000256" key="2">
    <source>
        <dbReference type="ARBA" id="ARBA00009638"/>
    </source>
</evidence>
<keyword evidence="4" id="KW-0479">Metal-binding</keyword>
<dbReference type="GO" id="GO:0005525">
    <property type="term" value="F:GTP binding"/>
    <property type="evidence" value="ECO:0007669"/>
    <property type="project" value="UniProtKB-UniRule"/>
</dbReference>
<organism evidence="12 13">
    <name type="scientific">Aquitalea magnusonii</name>
    <dbReference type="NCBI Taxonomy" id="332411"/>
    <lineage>
        <taxon>Bacteria</taxon>
        <taxon>Pseudomonadati</taxon>
        <taxon>Pseudomonadota</taxon>
        <taxon>Betaproteobacteria</taxon>
        <taxon>Neisseriales</taxon>
        <taxon>Chromobacteriaceae</taxon>
        <taxon>Aquitalea</taxon>
    </lineage>
</organism>
<name>A0A318JIV4_9NEIS</name>
<evidence type="ECO:0000256" key="5">
    <source>
        <dbReference type="ARBA" id="ARBA00022741"/>
    </source>
</evidence>
<dbReference type="PANTHER" id="PTHR11649">
    <property type="entry name" value="MSS1/TRME-RELATED GTP-BINDING PROTEIN"/>
    <property type="match status" value="1"/>
</dbReference>
<dbReference type="CDD" id="cd01876">
    <property type="entry name" value="YihA_EngB"/>
    <property type="match status" value="1"/>
</dbReference>
<sequence>MSIFKNATFYTTVNHLKDLPPTRAEVAFVGRSNAGKSSAINTLANRTRLAYVSKTPGRTQHINFFDLGNERFMVDLPGYGYAEVPEAVRAHWVQLLGRYLQTRDSLIGLILIMDSRRPLLELDRQMLNFFRDTGRPVHILLSKSDKLSRSDQQQTLNMVRRELADYPAVSVQLFSSLKKTGTEQVEQVVVSWFDAVLKEQEEPPAAG</sequence>
<dbReference type="GO" id="GO:0000917">
    <property type="term" value="P:division septum assembly"/>
    <property type="evidence" value="ECO:0007669"/>
    <property type="project" value="UniProtKB-KW"/>
</dbReference>
<keyword evidence="9 10" id="KW-0131">Cell cycle</keyword>
<dbReference type="InterPro" id="IPR027417">
    <property type="entry name" value="P-loop_NTPase"/>
</dbReference>